<keyword evidence="5 10" id="KW-0812">Transmembrane</keyword>
<evidence type="ECO:0000256" key="5">
    <source>
        <dbReference type="ARBA" id="ARBA00022692"/>
    </source>
</evidence>
<evidence type="ECO:0000256" key="6">
    <source>
        <dbReference type="ARBA" id="ARBA00022989"/>
    </source>
</evidence>
<dbReference type="PANTHER" id="PTHR43163:SF6">
    <property type="entry name" value="DIPEPTIDE TRANSPORT SYSTEM PERMEASE PROTEIN DPPB-RELATED"/>
    <property type="match status" value="1"/>
</dbReference>
<feature type="transmembrane region" description="Helical" evidence="10">
    <location>
        <begin position="227"/>
        <end position="253"/>
    </location>
</feature>
<evidence type="ECO:0000256" key="3">
    <source>
        <dbReference type="ARBA" id="ARBA00022475"/>
    </source>
</evidence>
<feature type="domain" description="ABC transmembrane type-1" evidence="11">
    <location>
        <begin position="95"/>
        <end position="296"/>
    </location>
</feature>
<feature type="transmembrane region" description="Helical" evidence="10">
    <location>
        <begin position="173"/>
        <end position="191"/>
    </location>
</feature>
<proteinExistence type="inferred from homology"/>
<gene>
    <name evidence="12" type="ORF">MNBD_NITROSPINAE03-1153</name>
</gene>
<evidence type="ECO:0000256" key="7">
    <source>
        <dbReference type="ARBA" id="ARBA00023065"/>
    </source>
</evidence>
<keyword evidence="4" id="KW-0533">Nickel</keyword>
<dbReference type="AlphaFoldDB" id="A0A3B1BZV8"/>
<evidence type="ECO:0000259" key="11">
    <source>
        <dbReference type="PROSITE" id="PS50928"/>
    </source>
</evidence>
<keyword evidence="2" id="KW-0813">Transport</keyword>
<comment type="similarity">
    <text evidence="9">Belongs to the binding-protein-dependent transport system permease family. OppBC subfamily.</text>
</comment>
<sequence>MKTFLVRRLIALVPVVLGVVTLVFFIIHATPGDPVEIMLGETASPADMDTLRKELGLDKPLITQYITFIGAVATGDLGKSFFTNKGVAESIAERYPATVELALSSMALAIIIAIPLGVLAAARKNTAIDTGAMAISLLGVSMPSFWIGPLLILVFSINLGWFPVAGRGGIESLVLPSITLGTAMAAILSRLTRSTMIEALDEDYIVTARAKGAPSMTILFRHALSNALLPVVTVAGLQMGALLAGAIITETIFAWPGIGRLTLQAITARDYPLAQGCVLTISLSYVFVNLAVDIVYALVDPRIRYK</sequence>
<evidence type="ECO:0000256" key="4">
    <source>
        <dbReference type="ARBA" id="ARBA00022596"/>
    </source>
</evidence>
<feature type="transmembrane region" description="Helical" evidence="10">
    <location>
        <begin position="134"/>
        <end position="161"/>
    </location>
</feature>
<dbReference type="GO" id="GO:0015099">
    <property type="term" value="F:nickel cation transmembrane transporter activity"/>
    <property type="evidence" value="ECO:0007669"/>
    <property type="project" value="InterPro"/>
</dbReference>
<dbReference type="GO" id="GO:0005886">
    <property type="term" value="C:plasma membrane"/>
    <property type="evidence" value="ECO:0007669"/>
    <property type="project" value="UniProtKB-SubCell"/>
</dbReference>
<feature type="transmembrane region" description="Helical" evidence="10">
    <location>
        <begin position="101"/>
        <end position="122"/>
    </location>
</feature>
<evidence type="ECO:0000256" key="10">
    <source>
        <dbReference type="SAM" id="Phobius"/>
    </source>
</evidence>
<dbReference type="InterPro" id="IPR035906">
    <property type="entry name" value="MetI-like_sf"/>
</dbReference>
<evidence type="ECO:0000313" key="12">
    <source>
        <dbReference type="EMBL" id="VAX21352.1"/>
    </source>
</evidence>
<dbReference type="InterPro" id="IPR000515">
    <property type="entry name" value="MetI-like"/>
</dbReference>
<protein>
    <submittedName>
        <fullName evidence="12">Oligopeptide transport system permease protein OppB (TC 3.A.1.5.1)</fullName>
    </submittedName>
</protein>
<dbReference type="Pfam" id="PF19300">
    <property type="entry name" value="BPD_transp_1_N"/>
    <property type="match status" value="1"/>
</dbReference>
<feature type="transmembrane region" description="Helical" evidence="10">
    <location>
        <begin position="9"/>
        <end position="29"/>
    </location>
</feature>
<dbReference type="EMBL" id="UOGB01000202">
    <property type="protein sequence ID" value="VAX21352.1"/>
    <property type="molecule type" value="Genomic_DNA"/>
</dbReference>
<comment type="subcellular location">
    <subcellularLocation>
        <location evidence="1">Cell membrane</location>
        <topology evidence="1">Multi-pass membrane protein</topology>
    </subcellularLocation>
</comment>
<evidence type="ECO:0000256" key="2">
    <source>
        <dbReference type="ARBA" id="ARBA00022448"/>
    </source>
</evidence>
<dbReference type="Pfam" id="PF00528">
    <property type="entry name" value="BPD_transp_1"/>
    <property type="match status" value="1"/>
</dbReference>
<dbReference type="InterPro" id="IPR045621">
    <property type="entry name" value="BPD_transp_1_N"/>
</dbReference>
<evidence type="ECO:0000256" key="8">
    <source>
        <dbReference type="ARBA" id="ARBA00023136"/>
    </source>
</evidence>
<dbReference type="NCBIfam" id="NF045470">
    <property type="entry name" value="Opp2B"/>
    <property type="match status" value="1"/>
</dbReference>
<dbReference type="CDD" id="cd06261">
    <property type="entry name" value="TM_PBP2"/>
    <property type="match status" value="1"/>
</dbReference>
<keyword evidence="8 10" id="KW-0472">Membrane</keyword>
<dbReference type="Gene3D" id="1.10.3720.10">
    <property type="entry name" value="MetI-like"/>
    <property type="match status" value="1"/>
</dbReference>
<keyword evidence="7" id="KW-0406">Ion transport</keyword>
<keyword evidence="6 10" id="KW-1133">Transmembrane helix</keyword>
<dbReference type="SUPFAM" id="SSF161098">
    <property type="entry name" value="MetI-like"/>
    <property type="match status" value="1"/>
</dbReference>
<dbReference type="PANTHER" id="PTHR43163">
    <property type="entry name" value="DIPEPTIDE TRANSPORT SYSTEM PERMEASE PROTEIN DPPB-RELATED"/>
    <property type="match status" value="1"/>
</dbReference>
<keyword evidence="3" id="KW-1003">Cell membrane</keyword>
<dbReference type="PROSITE" id="PS50928">
    <property type="entry name" value="ABC_TM1"/>
    <property type="match status" value="1"/>
</dbReference>
<evidence type="ECO:0000256" key="9">
    <source>
        <dbReference type="ARBA" id="ARBA00024202"/>
    </source>
</evidence>
<evidence type="ECO:0000256" key="1">
    <source>
        <dbReference type="ARBA" id="ARBA00004651"/>
    </source>
</evidence>
<name>A0A3B1BZV8_9ZZZZ</name>
<feature type="transmembrane region" description="Helical" evidence="10">
    <location>
        <begin position="273"/>
        <end position="299"/>
    </location>
</feature>
<accession>A0A3B1BZV8</accession>
<dbReference type="InterPro" id="IPR050045">
    <property type="entry name" value="Opp2B"/>
</dbReference>
<organism evidence="12">
    <name type="scientific">hydrothermal vent metagenome</name>
    <dbReference type="NCBI Taxonomy" id="652676"/>
    <lineage>
        <taxon>unclassified sequences</taxon>
        <taxon>metagenomes</taxon>
        <taxon>ecological metagenomes</taxon>
    </lineage>
</organism>
<reference evidence="12" key="1">
    <citation type="submission" date="2018-06" db="EMBL/GenBank/DDBJ databases">
        <authorList>
            <person name="Zhirakovskaya E."/>
        </authorList>
    </citation>
    <scope>NUCLEOTIDE SEQUENCE</scope>
</reference>